<reference evidence="1" key="1">
    <citation type="journal article" date="2023" name="Mol. Biol. Evol.">
        <title>Third-Generation Sequencing Reveals the Adaptive Role of the Epigenome in Three Deep-Sea Polychaetes.</title>
        <authorList>
            <person name="Perez M."/>
            <person name="Aroh O."/>
            <person name="Sun Y."/>
            <person name="Lan Y."/>
            <person name="Juniper S.K."/>
            <person name="Young C.R."/>
            <person name="Angers B."/>
            <person name="Qian P.Y."/>
        </authorList>
    </citation>
    <scope>NUCLEOTIDE SEQUENCE</scope>
    <source>
        <strain evidence="1">R07B-5</strain>
    </source>
</reference>
<sequence>MTVDIPRADGDSVRVWVRATDVMGNTKTDSVLVHVDSSPPVIQDVWLSRHGRTQLAVHHSTELFDMTFQIDSFDFHSGLKEIHWTLHDLLHPGVLHGNGQVAVHRHMGNMSDCVAPSCYCIPKDNECFLRNFEIDPDMSKMNQPHGHHDFDYQLVLNVTNNAMLSSIFTFKVWQTI</sequence>
<organism evidence="1 2">
    <name type="scientific">Ridgeia piscesae</name>
    <name type="common">Tubeworm</name>
    <dbReference type="NCBI Taxonomy" id="27915"/>
    <lineage>
        <taxon>Eukaryota</taxon>
        <taxon>Metazoa</taxon>
        <taxon>Spiralia</taxon>
        <taxon>Lophotrochozoa</taxon>
        <taxon>Annelida</taxon>
        <taxon>Polychaeta</taxon>
        <taxon>Sedentaria</taxon>
        <taxon>Canalipalpata</taxon>
        <taxon>Sabellida</taxon>
        <taxon>Siboglinidae</taxon>
        <taxon>Ridgeia</taxon>
    </lineage>
</organism>
<keyword evidence="2" id="KW-1185">Reference proteome</keyword>
<dbReference type="PANTHER" id="PTHR16897:SF2">
    <property type="entry name" value="OS03G0226600 PROTEIN"/>
    <property type="match status" value="1"/>
</dbReference>
<dbReference type="EMBL" id="JAODUO010003224">
    <property type="protein sequence ID" value="KAK2148314.1"/>
    <property type="molecule type" value="Genomic_DNA"/>
</dbReference>
<accession>A0AAD9MZ44</accession>
<gene>
    <name evidence="1" type="ORF">NP493_3242g00002</name>
</gene>
<comment type="caution">
    <text evidence="1">The sequence shown here is derived from an EMBL/GenBank/DDBJ whole genome shotgun (WGS) entry which is preliminary data.</text>
</comment>
<evidence type="ECO:0000313" key="1">
    <source>
        <dbReference type="EMBL" id="KAK2148314.1"/>
    </source>
</evidence>
<dbReference type="Proteomes" id="UP001209878">
    <property type="component" value="Unassembled WGS sequence"/>
</dbReference>
<dbReference type="AlphaFoldDB" id="A0AAD9MZ44"/>
<protein>
    <submittedName>
        <fullName evidence="1">Uncharacterized protein</fullName>
    </submittedName>
</protein>
<evidence type="ECO:0000313" key="2">
    <source>
        <dbReference type="Proteomes" id="UP001209878"/>
    </source>
</evidence>
<dbReference type="PANTHER" id="PTHR16897">
    <property type="entry name" value="OS10G0105400 PROTEIN"/>
    <property type="match status" value="1"/>
</dbReference>
<name>A0AAD9MZ44_RIDPI</name>
<proteinExistence type="predicted"/>